<evidence type="ECO:0000313" key="2">
    <source>
        <dbReference type="EMBL" id="CDP93988.1"/>
    </source>
</evidence>
<feature type="transmembrane region" description="Helical" evidence="1">
    <location>
        <begin position="123"/>
        <end position="149"/>
    </location>
</feature>
<accession>A0A0J9XSB3</accession>
<keyword evidence="1" id="KW-0812">Transmembrane</keyword>
<dbReference type="EMBL" id="LN856915">
    <property type="protein sequence ID" value="CDP93988.1"/>
    <property type="molecule type" value="Genomic_DNA"/>
</dbReference>
<dbReference type="WormBase" id="Bm13416">
    <property type="protein sequence ID" value="BM41515"/>
    <property type="gene ID" value="WBGene00233677"/>
</dbReference>
<dbReference type="AlphaFoldDB" id="A0A0J9XSB3"/>
<keyword evidence="1" id="KW-1133">Transmembrane helix</keyword>
<sequence length="181" mass="20010">MVQMLRQSDNNNPNIILMRSDVTHMFSYVQIKNQLKDSRVQEFLENRSFLLSSANNGAAGESKCYSTDGIKKLVGSIFNDLKKHILLALLSTIHKQCHFSAISKRKEPNLPHIRADVVQRRMVMAVVVVVVMGGGNGACGSGAIALYTIATQHRSCSADDAFTILSCYLFISARSLIHLKV</sequence>
<reference evidence="2" key="2">
    <citation type="submission" date="2012-12" db="EMBL/GenBank/DDBJ databases">
        <authorList>
            <person name="Gao Y.W."/>
            <person name="Fan S.T."/>
            <person name="Sun H.T."/>
            <person name="Wang Z."/>
            <person name="Gao X.L."/>
            <person name="Li Y.G."/>
            <person name="Wang T.C."/>
            <person name="Zhang K."/>
            <person name="Xu W.W."/>
            <person name="Yu Z.J."/>
            <person name="Xia X.Z."/>
        </authorList>
    </citation>
    <scope>NUCLEOTIDE SEQUENCE</scope>
    <source>
        <strain evidence="2">FR3</strain>
    </source>
</reference>
<feature type="transmembrane region" description="Helical" evidence="1">
    <location>
        <begin position="161"/>
        <end position="179"/>
    </location>
</feature>
<evidence type="ECO:0000313" key="3">
    <source>
        <dbReference type="WormBase" id="Bm13416"/>
    </source>
</evidence>
<evidence type="ECO:0000256" key="1">
    <source>
        <dbReference type="SAM" id="Phobius"/>
    </source>
</evidence>
<gene>
    <name evidence="2 3" type="ORF">Bm13416</name>
    <name evidence="2" type="ORF">BM_Bm13416</name>
</gene>
<keyword evidence="1" id="KW-0472">Membrane</keyword>
<reference evidence="2" key="1">
    <citation type="journal article" date="2007" name="Science">
        <title>Draft genome of the filarial nematode parasite Brugia malayi.</title>
        <authorList>
            <person name="Ghedin E."/>
            <person name="Wang S."/>
            <person name="Spiro D."/>
            <person name="Caler E."/>
            <person name="Zhao Q."/>
            <person name="Crabtree J."/>
            <person name="Allen J.E."/>
            <person name="Delcher A.L."/>
            <person name="Guiliano D.B."/>
            <person name="Miranda-Saavedra D."/>
            <person name="Angiuoli S.V."/>
            <person name="Creasy T."/>
            <person name="Amedeo P."/>
            <person name="Haas B."/>
            <person name="El-Sayed N.M."/>
            <person name="Wortman J.R."/>
            <person name="Feldblyum T."/>
            <person name="Tallon L."/>
            <person name="Schatz M."/>
            <person name="Shumway M."/>
            <person name="Koo H."/>
            <person name="Salzberg S.L."/>
            <person name="Schobel S."/>
            <person name="Pertea M."/>
            <person name="Pop M."/>
            <person name="White O."/>
            <person name="Barton G.J."/>
            <person name="Carlow C.K."/>
            <person name="Crawford M.J."/>
            <person name="Daub J."/>
            <person name="Dimmic M.W."/>
            <person name="Estes C.F."/>
            <person name="Foster J.M."/>
            <person name="Ganatra M."/>
            <person name="Gregory W.F."/>
            <person name="Johnson N.M."/>
            <person name="Jin J."/>
            <person name="Komuniecki R."/>
            <person name="Korf I."/>
            <person name="Kumar S."/>
            <person name="Laney S."/>
            <person name="Li B.W."/>
            <person name="Li W."/>
            <person name="Lindblom T.H."/>
            <person name="Lustigman S."/>
            <person name="Ma D."/>
            <person name="Maina C.V."/>
            <person name="Martin D.M."/>
            <person name="McCarter J.P."/>
            <person name="McReynolds L."/>
            <person name="Mitreva M."/>
            <person name="Nutman T.B."/>
            <person name="Parkinson J."/>
            <person name="Peregrin-Alvarez J.M."/>
            <person name="Poole C."/>
            <person name="Ren Q."/>
            <person name="Saunders L."/>
            <person name="Sluder A.E."/>
            <person name="Smith K."/>
            <person name="Stanke M."/>
            <person name="Unnasch T.R."/>
            <person name="Ware J."/>
            <person name="Wei A.D."/>
            <person name="Weil G."/>
            <person name="Williams D.J."/>
            <person name="Zhang Y."/>
            <person name="Williams S.A."/>
            <person name="Fraser-Liggett C."/>
            <person name="Slatko B."/>
            <person name="Blaxter M.L."/>
            <person name="Scott A.L."/>
        </authorList>
    </citation>
    <scope>NUCLEOTIDE SEQUENCE</scope>
    <source>
        <strain evidence="2">FR3</strain>
    </source>
</reference>
<protein>
    <submittedName>
        <fullName evidence="2">Bm13416</fullName>
    </submittedName>
</protein>
<proteinExistence type="predicted"/>
<name>A0A0J9XSB3_BRUMA</name>
<organism evidence="2">
    <name type="scientific">Brugia malayi</name>
    <name type="common">Filarial nematode worm</name>
    <dbReference type="NCBI Taxonomy" id="6279"/>
    <lineage>
        <taxon>Eukaryota</taxon>
        <taxon>Metazoa</taxon>
        <taxon>Ecdysozoa</taxon>
        <taxon>Nematoda</taxon>
        <taxon>Chromadorea</taxon>
        <taxon>Rhabditida</taxon>
        <taxon>Spirurina</taxon>
        <taxon>Spiruromorpha</taxon>
        <taxon>Filarioidea</taxon>
        <taxon>Onchocercidae</taxon>
        <taxon>Brugia</taxon>
    </lineage>
</organism>